<evidence type="ECO:0000259" key="5">
    <source>
        <dbReference type="PROSITE" id="PS50923"/>
    </source>
</evidence>
<reference evidence="6 7" key="1">
    <citation type="journal article" date="2022" name="Nat. Ecol. Evol.">
        <title>A masculinizing supergene underlies an exaggerated male reproductive morph in a spider.</title>
        <authorList>
            <person name="Hendrickx F."/>
            <person name="De Corte Z."/>
            <person name="Sonet G."/>
            <person name="Van Belleghem S.M."/>
            <person name="Kostlbacher S."/>
            <person name="Vangestel C."/>
        </authorList>
    </citation>
    <scope>NUCLEOTIDE SEQUENCE [LARGE SCALE GENOMIC DNA]</scope>
    <source>
        <strain evidence="6">W744_W776</strain>
    </source>
</reference>
<dbReference type="PROSITE" id="PS50923">
    <property type="entry name" value="SUSHI"/>
    <property type="match status" value="1"/>
</dbReference>
<dbReference type="SUPFAM" id="SSF57535">
    <property type="entry name" value="Complement control module/SCR domain"/>
    <property type="match status" value="1"/>
</dbReference>
<proteinExistence type="predicted"/>
<feature type="compositionally biased region" description="Basic and acidic residues" evidence="3">
    <location>
        <begin position="987"/>
        <end position="1012"/>
    </location>
</feature>
<protein>
    <recommendedName>
        <fullName evidence="5">Sushi domain-containing protein</fullName>
    </recommendedName>
</protein>
<feature type="compositionally biased region" description="Basic residues" evidence="3">
    <location>
        <begin position="975"/>
        <end position="986"/>
    </location>
</feature>
<feature type="region of interest" description="Disordered" evidence="3">
    <location>
        <begin position="249"/>
        <end position="269"/>
    </location>
</feature>
<feature type="compositionally biased region" description="Basic and acidic residues" evidence="3">
    <location>
        <begin position="800"/>
        <end position="810"/>
    </location>
</feature>
<evidence type="ECO:0000256" key="4">
    <source>
        <dbReference type="SAM" id="SignalP"/>
    </source>
</evidence>
<evidence type="ECO:0000256" key="2">
    <source>
        <dbReference type="PROSITE-ProRule" id="PRU00302"/>
    </source>
</evidence>
<dbReference type="EMBL" id="JAFNEN010000084">
    <property type="protein sequence ID" value="KAG8195589.1"/>
    <property type="molecule type" value="Genomic_DNA"/>
</dbReference>
<dbReference type="InterPro" id="IPR000436">
    <property type="entry name" value="Sushi_SCR_CCP_dom"/>
</dbReference>
<feature type="domain" description="Sushi" evidence="5">
    <location>
        <begin position="814"/>
        <end position="871"/>
    </location>
</feature>
<dbReference type="InterPro" id="IPR035976">
    <property type="entry name" value="Sushi/SCR/CCP_sf"/>
</dbReference>
<gene>
    <name evidence="6" type="ORF">JTE90_002209</name>
</gene>
<feature type="chain" id="PRO_5043910832" description="Sushi domain-containing protein" evidence="4">
    <location>
        <begin position="20"/>
        <end position="1072"/>
    </location>
</feature>
<feature type="compositionally biased region" description="Polar residues" evidence="3">
    <location>
        <begin position="106"/>
        <end position="124"/>
    </location>
</feature>
<feature type="region of interest" description="Disordered" evidence="3">
    <location>
        <begin position="891"/>
        <end position="1072"/>
    </location>
</feature>
<accession>A0AAV6VFT4</accession>
<feature type="compositionally biased region" description="Acidic residues" evidence="3">
    <location>
        <begin position="1020"/>
        <end position="1031"/>
    </location>
</feature>
<keyword evidence="2" id="KW-0768">Sushi</keyword>
<dbReference type="AlphaFoldDB" id="A0AAV6VFT4"/>
<name>A0AAV6VFT4_9ARAC</name>
<feature type="region of interest" description="Disordered" evidence="3">
    <location>
        <begin position="788"/>
        <end position="810"/>
    </location>
</feature>
<organism evidence="6 7">
    <name type="scientific">Oedothorax gibbosus</name>
    <dbReference type="NCBI Taxonomy" id="931172"/>
    <lineage>
        <taxon>Eukaryota</taxon>
        <taxon>Metazoa</taxon>
        <taxon>Ecdysozoa</taxon>
        <taxon>Arthropoda</taxon>
        <taxon>Chelicerata</taxon>
        <taxon>Arachnida</taxon>
        <taxon>Araneae</taxon>
        <taxon>Araneomorphae</taxon>
        <taxon>Entelegynae</taxon>
        <taxon>Araneoidea</taxon>
        <taxon>Linyphiidae</taxon>
        <taxon>Erigoninae</taxon>
        <taxon>Oedothorax</taxon>
    </lineage>
</organism>
<feature type="disulfide bond" evidence="2">
    <location>
        <begin position="842"/>
        <end position="869"/>
    </location>
</feature>
<keyword evidence="1 2" id="KW-1015">Disulfide bond</keyword>
<feature type="region of interest" description="Disordered" evidence="3">
    <location>
        <begin position="298"/>
        <end position="388"/>
    </location>
</feature>
<dbReference type="CDD" id="cd00033">
    <property type="entry name" value="CCP"/>
    <property type="match status" value="1"/>
</dbReference>
<comment type="caution">
    <text evidence="6">The sequence shown here is derived from an EMBL/GenBank/DDBJ whole genome shotgun (WGS) entry which is preliminary data.</text>
</comment>
<comment type="caution">
    <text evidence="2">Lacks conserved residue(s) required for the propagation of feature annotation.</text>
</comment>
<evidence type="ECO:0000256" key="1">
    <source>
        <dbReference type="ARBA" id="ARBA00023157"/>
    </source>
</evidence>
<feature type="signal peptide" evidence="4">
    <location>
        <begin position="1"/>
        <end position="19"/>
    </location>
</feature>
<feature type="region of interest" description="Disordered" evidence="3">
    <location>
        <begin position="102"/>
        <end position="124"/>
    </location>
</feature>
<feature type="compositionally biased region" description="Basic and acidic residues" evidence="3">
    <location>
        <begin position="902"/>
        <end position="911"/>
    </location>
</feature>
<dbReference type="Proteomes" id="UP000827092">
    <property type="component" value="Unassembled WGS sequence"/>
</dbReference>
<evidence type="ECO:0000256" key="3">
    <source>
        <dbReference type="SAM" id="MobiDB-lite"/>
    </source>
</evidence>
<keyword evidence="7" id="KW-1185">Reference proteome</keyword>
<sequence length="1072" mass="120324">MSSIFEYILIAILAACASGQTSIEFQRCEERVISKCPCGPGGDLTDVYVDGCLVISNDSLPCQPCPGSCNLFLNCEKCSKHECLSCPIGKTGPTCELLYSDDDSSTENNNSVVQNAEKSESSTNANPAKIVEYGFDKPMPNVVALHLNKMQNSSFRPATDDIRPEIKLDIIEFNVGNTSIVELIPENAPYVLKDNSTNMKENILDAPQICTTNCSNDMENQDLIGTEESNIDVLSNNETNFGNKIDTIDSQKNDTPFGEFHTFGDPLPPVKDSVNASSYKIQEVDKFLRQVLKQSANNERDQLEQGGSPEQDLSDAYHPDYPENPAISSSQDAASERQNKADSQNKGSQPEIDRKTTAETKYVYISANEDNESKYPDSEYESSEQEQISGEKLFHNTEKNGPSTYIESDPAMDNVEQTNEEYSEVQKNGAVDLEKEQPLTSLDTIQQQNDQYFENHEHIHKPIPKDVGILKYSSGNPSYFIYFDPRHVRNPVPSFASPHSHRHYKPLNTNDALQSFQKNRVPPLFNYLANMLRRHIAAYEGGGSNSEKNRVQQSETMNTMKYVVPLLFNPADTSSRFGVVTGDGLQKPISGISMMSLNLEPKNGLPTESVAKGQILIANVNHENNTDPRIVPGSVLTQDFEFEIPSLSADSEESKYLKKTDRSKYSKGSGRFRSLHTKRRRNGVKNDFSKCDPWMEDCPTLHGKITQTHIRRKANHAMKSKTSRKDLNNLGYVRVRYVKDDYEPMYDSSEISESSMSNENMPVYSQALVYDPQDMDYEMENLTAEYETLQASSEANSDSESNRRRSRRDIEATPFCPIPKDSRNGDLDCTIWSYKKTCTLICHNGYTSPSRYFTCQRSKNTWVPSMVSCRGGPEYEPAEDTQVQLKQLDGNDYEEEPQPPPRVEDDNKDYVESSSGEMGVRDQSGAEEEVPLTDVPIKTGAHKKKSHRNKEDYDGKSSVEMGGQDEDEGAAASKSVKRKKAHQNKVKKQDEYQKEVDDTLKVHGAQEKDEPKQIQNAVAENEDEWKEETGDDVPKTGSAEDQPAEESSNEEVDEAPKEEEIGQNDVDAEYEE</sequence>
<keyword evidence="4" id="KW-0732">Signal</keyword>
<feature type="compositionally biased region" description="Acidic residues" evidence="3">
    <location>
        <begin position="1042"/>
        <end position="1053"/>
    </location>
</feature>
<evidence type="ECO:0000313" key="7">
    <source>
        <dbReference type="Proteomes" id="UP000827092"/>
    </source>
</evidence>
<evidence type="ECO:0000313" key="6">
    <source>
        <dbReference type="EMBL" id="KAG8195589.1"/>
    </source>
</evidence>